<evidence type="ECO:0000313" key="8">
    <source>
        <dbReference type="Proteomes" id="UP000464186"/>
    </source>
</evidence>
<sequence>MRVSKVLDPASNAVSFTLIGVNGVVEPAERYLRYLAETERSPNTIKAHAHDLKDWFVFLGEHGLDWQSVKLEDVGAFIRWLRRPPDMRGQVFSVLPSIGHHCGEATVNRKLSTVSIFYQHAARHGLDLGELITCWDPGARQGGWKPFLHHISKGAAKQRRAVKLPVTSRIPRLLAPDEVQSILDSCGHLRDRLLFALLHDAGIRIGEALGLRHEDIAVPEREITVRRRDNTNGARTKSPHSRTIPVTVELIRLYADYLDVEYGDLDSDYVFVNLWGRPYGQAITYAAVHDLVRRLRRQTGVAFDPHSFRHTYATRLLRENVPIEVVSKLLGHASLTTTVKTYAHISSDDARRALADAGWFASRTVTL</sequence>
<dbReference type="InterPro" id="IPR044068">
    <property type="entry name" value="CB"/>
</dbReference>
<dbReference type="PANTHER" id="PTHR30349">
    <property type="entry name" value="PHAGE INTEGRASE-RELATED"/>
    <property type="match status" value="1"/>
</dbReference>
<organism evidence="7 8">
    <name type="scientific">Pseudarthrobacter psychrotolerans</name>
    <dbReference type="NCBI Taxonomy" id="2697569"/>
    <lineage>
        <taxon>Bacteria</taxon>
        <taxon>Bacillati</taxon>
        <taxon>Actinomycetota</taxon>
        <taxon>Actinomycetes</taxon>
        <taxon>Micrococcales</taxon>
        <taxon>Micrococcaceae</taxon>
        <taxon>Pseudarthrobacter</taxon>
    </lineage>
</organism>
<keyword evidence="3" id="KW-0233">DNA recombination</keyword>
<dbReference type="SUPFAM" id="SSF56349">
    <property type="entry name" value="DNA breaking-rejoining enzymes"/>
    <property type="match status" value="1"/>
</dbReference>
<keyword evidence="8" id="KW-1185">Reference proteome</keyword>
<dbReference type="GO" id="GO:0015074">
    <property type="term" value="P:DNA integration"/>
    <property type="evidence" value="ECO:0007669"/>
    <property type="project" value="UniProtKB-KW"/>
</dbReference>
<dbReference type="InterPro" id="IPR050090">
    <property type="entry name" value="Tyrosine_recombinase_XerCD"/>
</dbReference>
<evidence type="ECO:0000259" key="6">
    <source>
        <dbReference type="PROSITE" id="PS51900"/>
    </source>
</evidence>
<dbReference type="Gene3D" id="1.10.443.10">
    <property type="entry name" value="Intergrase catalytic core"/>
    <property type="match status" value="1"/>
</dbReference>
<evidence type="ECO:0000256" key="2">
    <source>
        <dbReference type="ARBA" id="ARBA00023125"/>
    </source>
</evidence>
<dbReference type="GO" id="GO:0003677">
    <property type="term" value="F:DNA binding"/>
    <property type="evidence" value="ECO:0007669"/>
    <property type="project" value="UniProtKB-UniRule"/>
</dbReference>
<feature type="domain" description="Tyr recombinase" evidence="5">
    <location>
        <begin position="169"/>
        <end position="355"/>
    </location>
</feature>
<feature type="domain" description="Core-binding (CB)" evidence="6">
    <location>
        <begin position="22"/>
        <end position="122"/>
    </location>
</feature>
<dbReference type="PROSITE" id="PS51900">
    <property type="entry name" value="CB"/>
    <property type="match status" value="1"/>
</dbReference>
<keyword evidence="2 4" id="KW-0238">DNA-binding</keyword>
<evidence type="ECO:0000256" key="4">
    <source>
        <dbReference type="PROSITE-ProRule" id="PRU01248"/>
    </source>
</evidence>
<dbReference type="PROSITE" id="PS51898">
    <property type="entry name" value="TYR_RECOMBINASE"/>
    <property type="match status" value="1"/>
</dbReference>
<dbReference type="InterPro" id="IPR004107">
    <property type="entry name" value="Integrase_SAM-like_N"/>
</dbReference>
<dbReference type="InterPro" id="IPR002104">
    <property type="entry name" value="Integrase_catalytic"/>
</dbReference>
<dbReference type="EMBL" id="CP047898">
    <property type="protein sequence ID" value="QHK19266.1"/>
    <property type="molecule type" value="Genomic_DNA"/>
</dbReference>
<dbReference type="GO" id="GO:0006310">
    <property type="term" value="P:DNA recombination"/>
    <property type="evidence" value="ECO:0007669"/>
    <property type="project" value="UniProtKB-KW"/>
</dbReference>
<dbReference type="Pfam" id="PF02899">
    <property type="entry name" value="Phage_int_SAM_1"/>
    <property type="match status" value="1"/>
</dbReference>
<accession>A0A6P1NG66</accession>
<dbReference type="Gene3D" id="1.10.150.130">
    <property type="match status" value="1"/>
</dbReference>
<dbReference type="AlphaFoldDB" id="A0A6P1NG66"/>
<dbReference type="Pfam" id="PF00589">
    <property type="entry name" value="Phage_integrase"/>
    <property type="match status" value="1"/>
</dbReference>
<dbReference type="InterPro" id="IPR011010">
    <property type="entry name" value="DNA_brk_join_enz"/>
</dbReference>
<evidence type="ECO:0000259" key="5">
    <source>
        <dbReference type="PROSITE" id="PS51898"/>
    </source>
</evidence>
<dbReference type="InterPro" id="IPR013762">
    <property type="entry name" value="Integrase-like_cat_sf"/>
</dbReference>
<keyword evidence="1" id="KW-0229">DNA integration</keyword>
<name>A0A6P1NG66_9MICC</name>
<evidence type="ECO:0000256" key="3">
    <source>
        <dbReference type="ARBA" id="ARBA00023172"/>
    </source>
</evidence>
<proteinExistence type="predicted"/>
<evidence type="ECO:0000313" key="7">
    <source>
        <dbReference type="EMBL" id="QHK19266.1"/>
    </source>
</evidence>
<evidence type="ECO:0000256" key="1">
    <source>
        <dbReference type="ARBA" id="ARBA00022908"/>
    </source>
</evidence>
<protein>
    <submittedName>
        <fullName evidence="7">Tyrosine-type recombinase/integrase</fullName>
    </submittedName>
</protein>
<dbReference type="InterPro" id="IPR010998">
    <property type="entry name" value="Integrase_recombinase_N"/>
</dbReference>
<dbReference type="Proteomes" id="UP000464186">
    <property type="component" value="Chromosome"/>
</dbReference>
<gene>
    <name evidence="7" type="ORF">GU243_05310</name>
</gene>
<dbReference type="KEGG" id="psey:GU243_05310"/>
<reference evidence="7 8" key="1">
    <citation type="submission" date="2020-01" db="EMBL/GenBank/DDBJ databases">
        <title>Pseudarthrobacter psychrotolerans sp. nov., isolated from antarctic soil.</title>
        <authorList>
            <person name="Shin Y."/>
            <person name="Park W."/>
        </authorList>
    </citation>
    <scope>NUCLEOTIDE SEQUENCE [LARGE SCALE GENOMIC DNA]</scope>
    <source>
        <strain evidence="7 8">YJ56</strain>
    </source>
</reference>